<gene>
    <name evidence="2" type="ORF">AAU01_37300</name>
</gene>
<comment type="caution">
    <text evidence="2">The sequence shown here is derived from an EMBL/GenBank/DDBJ whole genome shotgun (WGS) entry which is preliminary data.</text>
</comment>
<evidence type="ECO:0000313" key="2">
    <source>
        <dbReference type="EMBL" id="GEB20975.1"/>
    </source>
</evidence>
<keyword evidence="1" id="KW-1133">Transmembrane helix</keyword>
<organism evidence="2 3">
    <name type="scientific">Paenarthrobacter aurescens</name>
    <name type="common">Arthrobacter aurescens</name>
    <dbReference type="NCBI Taxonomy" id="43663"/>
    <lineage>
        <taxon>Bacteria</taxon>
        <taxon>Bacillati</taxon>
        <taxon>Actinomycetota</taxon>
        <taxon>Actinomycetes</taxon>
        <taxon>Micrococcales</taxon>
        <taxon>Micrococcaceae</taxon>
        <taxon>Paenarthrobacter</taxon>
    </lineage>
</organism>
<sequence>MSLAVRNRYWIRWTTQARGFMTGMVKRWSGNVWLGWALLLLCLTLVSTFLAVVSGFVHDPNDNPGSYYHDKIPERQWAMALSMLLPTMSAAAAGVSIFARPRALTRIAAGVTVLLLAIAASWFCWAVGIDTIEHFERLARYE</sequence>
<keyword evidence="1" id="KW-0472">Membrane</keyword>
<keyword evidence="3" id="KW-1185">Reference proteome</keyword>
<dbReference type="EMBL" id="BJMD01000030">
    <property type="protein sequence ID" value="GEB20975.1"/>
    <property type="molecule type" value="Genomic_DNA"/>
</dbReference>
<evidence type="ECO:0000256" key="1">
    <source>
        <dbReference type="SAM" id="Phobius"/>
    </source>
</evidence>
<proteinExistence type="predicted"/>
<feature type="transmembrane region" description="Helical" evidence="1">
    <location>
        <begin position="33"/>
        <end position="57"/>
    </location>
</feature>
<protein>
    <submittedName>
        <fullName evidence="2">Uncharacterized protein</fullName>
    </submittedName>
</protein>
<accession>A0A4Y3NKJ2</accession>
<reference evidence="2 3" key="1">
    <citation type="submission" date="2019-06" db="EMBL/GenBank/DDBJ databases">
        <title>Whole genome shotgun sequence of Paenarthrobacter aurescens NBRC 12136.</title>
        <authorList>
            <person name="Hosoyama A."/>
            <person name="Uohara A."/>
            <person name="Ohji S."/>
            <person name="Ichikawa N."/>
        </authorList>
    </citation>
    <scope>NUCLEOTIDE SEQUENCE [LARGE SCALE GENOMIC DNA]</scope>
    <source>
        <strain evidence="2 3">NBRC 12136</strain>
    </source>
</reference>
<feature type="transmembrane region" description="Helical" evidence="1">
    <location>
        <begin position="106"/>
        <end position="128"/>
    </location>
</feature>
<dbReference type="AlphaFoldDB" id="A0A4Y3NKJ2"/>
<dbReference type="Proteomes" id="UP000317715">
    <property type="component" value="Unassembled WGS sequence"/>
</dbReference>
<name>A0A4Y3NKJ2_PAEAU</name>
<feature type="transmembrane region" description="Helical" evidence="1">
    <location>
        <begin position="77"/>
        <end position="99"/>
    </location>
</feature>
<evidence type="ECO:0000313" key="3">
    <source>
        <dbReference type="Proteomes" id="UP000317715"/>
    </source>
</evidence>
<keyword evidence="1" id="KW-0812">Transmembrane</keyword>